<dbReference type="InterPro" id="IPR011009">
    <property type="entry name" value="Kinase-like_dom_sf"/>
</dbReference>
<keyword evidence="2" id="KW-0418">Kinase</keyword>
<dbReference type="OrthoDB" id="4185642at2759"/>
<gene>
    <name evidence="2" type="ORF">A9K55_003769</name>
</gene>
<feature type="compositionally biased region" description="Low complexity" evidence="1">
    <location>
        <begin position="1"/>
        <end position="10"/>
    </location>
</feature>
<dbReference type="GO" id="GO:0016301">
    <property type="term" value="F:kinase activity"/>
    <property type="evidence" value="ECO:0007669"/>
    <property type="project" value="UniProtKB-KW"/>
</dbReference>
<evidence type="ECO:0000313" key="3">
    <source>
        <dbReference type="Proteomes" id="UP000323067"/>
    </source>
</evidence>
<dbReference type="EMBL" id="CP023325">
    <property type="protein sequence ID" value="ATY64299.1"/>
    <property type="molecule type" value="Genomic_DNA"/>
</dbReference>
<dbReference type="Gene3D" id="1.10.510.10">
    <property type="entry name" value="Transferase(Phosphotransferase) domain 1"/>
    <property type="match status" value="1"/>
</dbReference>
<dbReference type="VEuPathDB" id="FungiDB:A9K55_003769"/>
<dbReference type="AlphaFoldDB" id="A0A2H4SMH2"/>
<evidence type="ECO:0000256" key="1">
    <source>
        <dbReference type="SAM" id="MobiDB-lite"/>
    </source>
</evidence>
<accession>A0A2H4SMH2</accession>
<feature type="region of interest" description="Disordered" evidence="1">
    <location>
        <begin position="1"/>
        <end position="30"/>
    </location>
</feature>
<dbReference type="VEuPathDB" id="FungiDB:CCM_05335"/>
<reference evidence="2 3" key="1">
    <citation type="journal article" date="2017" name="BMC Genomics">
        <title>Chromosome level assembly and secondary metabolite potential of the parasitic fungus Cordyceps militaris.</title>
        <authorList>
            <person name="Kramer G.J."/>
            <person name="Nodwell J.R."/>
        </authorList>
    </citation>
    <scope>NUCLEOTIDE SEQUENCE [LARGE SCALE GENOMIC DNA]</scope>
    <source>
        <strain evidence="2 3">ATCC 34164</strain>
    </source>
</reference>
<sequence>MSSSPTASAPSIPPSSPLSSVPSDDDSNDELVDVQPSEVEFLNTLSTKIWKKNGNNLVITFKVEIRGKLCVMKVVCDYIHPSAAPIEHSTLILAQFKRDEYLKDYFTIEHRAYQLLKEKGFCKRGLVPKFYGVIQHINVELWPDLHAFRHHKWRPNAVLIEYIPDAEKICLNNFSQDNVNRLCSILAEFHQAGLLHGDPYPRNMMVVQGKLKDRVFWLDFDSSKVVDRQTCSEQVERQLEDEMEEVIGIAEALAIDAKTGILEEALYFYY</sequence>
<dbReference type="SUPFAM" id="SSF56112">
    <property type="entry name" value="Protein kinase-like (PK-like)"/>
    <property type="match status" value="1"/>
</dbReference>
<organism evidence="2 3">
    <name type="scientific">Cordyceps militaris</name>
    <name type="common">Caterpillar fungus</name>
    <name type="synonym">Clavaria militaris</name>
    <dbReference type="NCBI Taxonomy" id="73501"/>
    <lineage>
        <taxon>Eukaryota</taxon>
        <taxon>Fungi</taxon>
        <taxon>Dikarya</taxon>
        <taxon>Ascomycota</taxon>
        <taxon>Pezizomycotina</taxon>
        <taxon>Sordariomycetes</taxon>
        <taxon>Hypocreomycetidae</taxon>
        <taxon>Hypocreales</taxon>
        <taxon>Cordycipitaceae</taxon>
        <taxon>Cordyceps</taxon>
    </lineage>
</organism>
<evidence type="ECO:0000313" key="2">
    <source>
        <dbReference type="EMBL" id="ATY64299.1"/>
    </source>
</evidence>
<protein>
    <submittedName>
        <fullName evidence="2">Serine threonine kinase</fullName>
    </submittedName>
</protein>
<name>A0A2H4SMH2_CORMI</name>
<dbReference type="Pfam" id="PF06293">
    <property type="entry name" value="Kdo"/>
    <property type="match status" value="1"/>
</dbReference>
<dbReference type="Proteomes" id="UP000323067">
    <property type="component" value="Chromosome v"/>
</dbReference>
<keyword evidence="2" id="KW-0808">Transferase</keyword>
<proteinExistence type="predicted"/>